<dbReference type="RefSeq" id="WP_074882708.1">
    <property type="nucleotide sequence ID" value="NZ_FOXO01000001.1"/>
</dbReference>
<dbReference type="Gene3D" id="3.40.50.2000">
    <property type="entry name" value="Glycogen Phosphorylase B"/>
    <property type="match status" value="2"/>
</dbReference>
<dbReference type="Pfam" id="PF00534">
    <property type="entry name" value="Glycos_transf_1"/>
    <property type="match status" value="1"/>
</dbReference>
<evidence type="ECO:0000259" key="2">
    <source>
        <dbReference type="Pfam" id="PF13477"/>
    </source>
</evidence>
<feature type="domain" description="Glycosyltransferase subfamily 4-like N-terminal" evidence="2">
    <location>
        <begin position="6"/>
        <end position="147"/>
    </location>
</feature>
<dbReference type="PANTHER" id="PTHR12526:SF638">
    <property type="entry name" value="SPORE COAT PROTEIN SA"/>
    <property type="match status" value="1"/>
</dbReference>
<dbReference type="SUPFAM" id="SSF53756">
    <property type="entry name" value="UDP-Glycosyltransferase/glycogen phosphorylase"/>
    <property type="match status" value="1"/>
</dbReference>
<dbReference type="PANTHER" id="PTHR12526">
    <property type="entry name" value="GLYCOSYLTRANSFERASE"/>
    <property type="match status" value="1"/>
</dbReference>
<gene>
    <name evidence="3" type="ORF">SAMN04487928_10135</name>
</gene>
<evidence type="ECO:0000259" key="1">
    <source>
        <dbReference type="Pfam" id="PF00534"/>
    </source>
</evidence>
<organism evidence="3 4">
    <name type="scientific">Butyrivibrio proteoclasticus</name>
    <dbReference type="NCBI Taxonomy" id="43305"/>
    <lineage>
        <taxon>Bacteria</taxon>
        <taxon>Bacillati</taxon>
        <taxon>Bacillota</taxon>
        <taxon>Clostridia</taxon>
        <taxon>Lachnospirales</taxon>
        <taxon>Lachnospiraceae</taxon>
        <taxon>Butyrivibrio</taxon>
    </lineage>
</organism>
<evidence type="ECO:0000313" key="3">
    <source>
        <dbReference type="EMBL" id="SFP34299.1"/>
    </source>
</evidence>
<keyword evidence="3" id="KW-0808">Transferase</keyword>
<keyword evidence="4" id="KW-1185">Reference proteome</keyword>
<proteinExistence type="predicted"/>
<dbReference type="Pfam" id="PF13477">
    <property type="entry name" value="Glyco_trans_4_2"/>
    <property type="match status" value="1"/>
</dbReference>
<dbReference type="GO" id="GO:0016757">
    <property type="term" value="F:glycosyltransferase activity"/>
    <property type="evidence" value="ECO:0007669"/>
    <property type="project" value="InterPro"/>
</dbReference>
<reference evidence="4" key="1">
    <citation type="submission" date="2016-10" db="EMBL/GenBank/DDBJ databases">
        <authorList>
            <person name="Varghese N."/>
            <person name="Submissions S."/>
        </authorList>
    </citation>
    <scope>NUCLEOTIDE SEQUENCE [LARGE SCALE GENOMIC DNA]</scope>
    <source>
        <strain evidence="4">P18</strain>
    </source>
</reference>
<protein>
    <submittedName>
        <fullName evidence="3">Galacturonosyltransferase</fullName>
    </submittedName>
</protein>
<dbReference type="EMBL" id="FOXO01000001">
    <property type="protein sequence ID" value="SFP34299.1"/>
    <property type="molecule type" value="Genomic_DNA"/>
</dbReference>
<name>A0A1I5PJU5_9FIRM</name>
<feature type="domain" description="Glycosyl transferase family 1" evidence="1">
    <location>
        <begin position="183"/>
        <end position="343"/>
    </location>
</feature>
<dbReference type="InterPro" id="IPR001296">
    <property type="entry name" value="Glyco_trans_1"/>
</dbReference>
<evidence type="ECO:0000313" key="4">
    <source>
        <dbReference type="Proteomes" id="UP000182624"/>
    </source>
</evidence>
<accession>A0A1I5PJU5</accession>
<dbReference type="OrthoDB" id="9772485at2"/>
<dbReference type="AlphaFoldDB" id="A0A1I5PJU5"/>
<dbReference type="CDD" id="cd03808">
    <property type="entry name" value="GT4_CapM-like"/>
    <property type="match status" value="1"/>
</dbReference>
<sequence>MPKALILANSSSGLYDFRNELLLGLMKEGYEIVISLPDDLKVKELTAEGCRVVHTDINRRGVNPVQDLALFGAYRKLLKSERPDVVLTYTIKPNIYGGFACRLAKIPYFSTITGLGSTFERGGILLKMIIAMYKTSLKECKCLFFQNQNNRQIFENCGIHAKKHVTVNGSGVNLDKHKFEEYPGHSDDVTRFLYIGRIMKEKGSEEYLYAADKLHEKYGDKVSFSAIGYCEDDFETRVKEAEKAGIIKMIPYQKDIHPYLKEADAVVHPSYHEGMSNVLMEAAATGRPVIASDISGCKEIVDKDRSGFLAEPRNKEALAKALDRFMQLNAQSRKEMGRNGRSWVENNFDRKKIIKAYIDEIIA</sequence>
<dbReference type="InterPro" id="IPR028098">
    <property type="entry name" value="Glyco_trans_4-like_N"/>
</dbReference>
<dbReference type="Proteomes" id="UP000182624">
    <property type="component" value="Unassembled WGS sequence"/>
</dbReference>